<dbReference type="AlphaFoldDB" id="A0A0F4QY59"/>
<evidence type="ECO:0000256" key="2">
    <source>
        <dbReference type="ARBA" id="ARBA00023136"/>
    </source>
</evidence>
<dbReference type="PROSITE" id="PS51257">
    <property type="entry name" value="PROKAR_LIPOPROTEIN"/>
    <property type="match status" value="1"/>
</dbReference>
<dbReference type="PATRIC" id="fig|43658.5.peg.483"/>
<reference evidence="5 6" key="1">
    <citation type="journal article" date="2015" name="BMC Genomics">
        <title>Genome mining reveals unlocked bioactive potential of marine Gram-negative bacteria.</title>
        <authorList>
            <person name="Machado H."/>
            <person name="Sonnenschein E.C."/>
            <person name="Melchiorsen J."/>
            <person name="Gram L."/>
        </authorList>
    </citation>
    <scope>NUCLEOTIDE SEQUENCE [LARGE SCALE GENOMIC DNA]</scope>
    <source>
        <strain evidence="5 6">S2471</strain>
    </source>
</reference>
<evidence type="ECO:0000259" key="4">
    <source>
        <dbReference type="Pfam" id="PF00144"/>
    </source>
</evidence>
<keyword evidence="2" id="KW-0472">Membrane</keyword>
<proteinExistence type="predicted"/>
<evidence type="ECO:0000256" key="1">
    <source>
        <dbReference type="ARBA" id="ARBA00004370"/>
    </source>
</evidence>
<comment type="caution">
    <text evidence="5">The sequence shown here is derived from an EMBL/GenBank/DDBJ whole genome shotgun (WGS) entry which is preliminary data.</text>
</comment>
<comment type="subcellular location">
    <subcellularLocation>
        <location evidence="1">Membrane</location>
    </subcellularLocation>
</comment>
<dbReference type="Proteomes" id="UP000033452">
    <property type="component" value="Unassembled WGS sequence"/>
</dbReference>
<dbReference type="Pfam" id="PF00144">
    <property type="entry name" value="Beta-lactamase"/>
    <property type="match status" value="1"/>
</dbReference>
<protein>
    <submittedName>
        <fullName evidence="5">Beta-lactamase</fullName>
    </submittedName>
</protein>
<feature type="signal peptide" evidence="3">
    <location>
        <begin position="1"/>
        <end position="22"/>
    </location>
</feature>
<name>A0A0F4QY59_9GAMM</name>
<dbReference type="InterPro" id="IPR050491">
    <property type="entry name" value="AmpC-like"/>
</dbReference>
<keyword evidence="6" id="KW-1185">Reference proteome</keyword>
<dbReference type="GO" id="GO:0016020">
    <property type="term" value="C:membrane"/>
    <property type="evidence" value="ECO:0007669"/>
    <property type="project" value="UniProtKB-SubCell"/>
</dbReference>
<keyword evidence="3" id="KW-0732">Signal</keyword>
<feature type="chain" id="PRO_5002476157" evidence="3">
    <location>
        <begin position="23"/>
        <end position="455"/>
    </location>
</feature>
<dbReference type="PANTHER" id="PTHR46825">
    <property type="entry name" value="D-ALANYL-D-ALANINE-CARBOXYPEPTIDASE/ENDOPEPTIDASE AMPH"/>
    <property type="match status" value="1"/>
</dbReference>
<dbReference type="Gene3D" id="3.40.710.10">
    <property type="entry name" value="DD-peptidase/beta-lactamase superfamily"/>
    <property type="match status" value="1"/>
</dbReference>
<organism evidence="5 6">
    <name type="scientific">Pseudoalteromonas rubra</name>
    <dbReference type="NCBI Taxonomy" id="43658"/>
    <lineage>
        <taxon>Bacteria</taxon>
        <taxon>Pseudomonadati</taxon>
        <taxon>Pseudomonadota</taxon>
        <taxon>Gammaproteobacteria</taxon>
        <taxon>Alteromonadales</taxon>
        <taxon>Pseudoalteromonadaceae</taxon>
        <taxon>Pseudoalteromonas</taxon>
    </lineage>
</organism>
<dbReference type="SUPFAM" id="SSF56601">
    <property type="entry name" value="beta-lactamase/transpeptidase-like"/>
    <property type="match status" value="1"/>
</dbReference>
<dbReference type="InterPro" id="IPR012338">
    <property type="entry name" value="Beta-lactam/transpept-like"/>
</dbReference>
<dbReference type="OrthoDB" id="9799367at2"/>
<evidence type="ECO:0000313" key="5">
    <source>
        <dbReference type="EMBL" id="KJZ12638.1"/>
    </source>
</evidence>
<accession>A0A0F4QY59</accession>
<evidence type="ECO:0000256" key="3">
    <source>
        <dbReference type="SAM" id="SignalP"/>
    </source>
</evidence>
<dbReference type="InterPro" id="IPR001466">
    <property type="entry name" value="Beta-lactam-related"/>
</dbReference>
<evidence type="ECO:0000313" key="6">
    <source>
        <dbReference type="Proteomes" id="UP000033452"/>
    </source>
</evidence>
<dbReference type="PANTHER" id="PTHR46825:SF11">
    <property type="entry name" value="PENICILLIN-BINDING PROTEIN 4"/>
    <property type="match status" value="1"/>
</dbReference>
<dbReference type="RefSeq" id="WP_046003369.1">
    <property type="nucleotide sequence ID" value="NZ_JXYA01000004.1"/>
</dbReference>
<feature type="domain" description="Beta-lactamase-related" evidence="4">
    <location>
        <begin position="67"/>
        <end position="365"/>
    </location>
</feature>
<gene>
    <name evidence="5" type="ORF">TW77_02325</name>
</gene>
<sequence>MKWLNPSRLNIMVMCLISLALASCLQNKSTAKDTTITASQIEMIDTSVRQYCDAMVFFGTIYITSIDKVVYEYHCGPQNIQYKADNTVKSKYRIGSNTKAFAAAILMRMLEGKDLRVETVGDYLPWYPKNQCADVTLHNLLAMSSGIPNYSDNEEVYNNWGWRPYLYDETLNLNGPEGFGNRFCTCEEQGGQPSFSQGSKYEYSNCNYYLVGNIIEQLAAGTQGDIDRSFWFSNIVKEQILDPLDMSDSGSFSAIGIYSDMTTGYIYKDNQYLPLANGRPPAAGGPAPYEDILVNPYSNPLVLYSAGDMYSTVQDMHKWDQGLYTNKILNEAQKLAAFAPYSNTGSSSSCEYYGYGWFVTYIDPNQYGKVADCPDDPSETNLRKYEKFLQYSGSYPYSWVTSFNRLLERDQNVMVFSNYVKTGTESDCIAEEIRNIIFYSDKHRTEACQTVLDEA</sequence>
<dbReference type="EMBL" id="JXYA01000004">
    <property type="protein sequence ID" value="KJZ12638.1"/>
    <property type="molecule type" value="Genomic_DNA"/>
</dbReference>